<dbReference type="InterPro" id="IPR016181">
    <property type="entry name" value="Acyl_CoA_acyltransferase"/>
</dbReference>
<comment type="caution">
    <text evidence="2">The sequence shown here is derived from an EMBL/GenBank/DDBJ whole genome shotgun (WGS) entry which is preliminary data.</text>
</comment>
<dbReference type="Gene3D" id="3.40.630.30">
    <property type="match status" value="1"/>
</dbReference>
<dbReference type="SUPFAM" id="SSF55729">
    <property type="entry name" value="Acyl-CoA N-acyltransferases (Nat)"/>
    <property type="match status" value="1"/>
</dbReference>
<organism evidence="2 3">
    <name type="scientific">Kitasatospora nipponensis</name>
    <dbReference type="NCBI Taxonomy" id="258049"/>
    <lineage>
        <taxon>Bacteria</taxon>
        <taxon>Bacillati</taxon>
        <taxon>Actinomycetota</taxon>
        <taxon>Actinomycetes</taxon>
        <taxon>Kitasatosporales</taxon>
        <taxon>Streptomycetaceae</taxon>
        <taxon>Kitasatospora</taxon>
    </lineage>
</organism>
<dbReference type="EMBL" id="BAAALF010000027">
    <property type="protein sequence ID" value="GAA1230787.1"/>
    <property type="molecule type" value="Genomic_DNA"/>
</dbReference>
<feature type="domain" description="N-acetyltransferase" evidence="1">
    <location>
        <begin position="1"/>
        <end position="131"/>
    </location>
</feature>
<gene>
    <name evidence="2" type="ORF">GCM10009665_21480</name>
</gene>
<reference evidence="3" key="1">
    <citation type="journal article" date="2019" name="Int. J. Syst. Evol. Microbiol.">
        <title>The Global Catalogue of Microorganisms (GCM) 10K type strain sequencing project: providing services to taxonomists for standard genome sequencing and annotation.</title>
        <authorList>
            <consortium name="The Broad Institute Genomics Platform"/>
            <consortium name="The Broad Institute Genome Sequencing Center for Infectious Disease"/>
            <person name="Wu L."/>
            <person name="Ma J."/>
        </authorList>
    </citation>
    <scope>NUCLEOTIDE SEQUENCE [LARGE SCALE GENOMIC DNA]</scope>
    <source>
        <strain evidence="3">JCM 13004</strain>
    </source>
</reference>
<evidence type="ECO:0000259" key="1">
    <source>
        <dbReference type="PROSITE" id="PS51186"/>
    </source>
</evidence>
<proteinExistence type="predicted"/>
<dbReference type="Pfam" id="PF00583">
    <property type="entry name" value="Acetyltransf_1"/>
    <property type="match status" value="1"/>
</dbReference>
<dbReference type="PROSITE" id="PS51186">
    <property type="entry name" value="GNAT"/>
    <property type="match status" value="1"/>
</dbReference>
<dbReference type="RefSeq" id="WP_344441088.1">
    <property type="nucleotide sequence ID" value="NZ_BAAALF010000027.1"/>
</dbReference>
<dbReference type="Proteomes" id="UP001500037">
    <property type="component" value="Unassembled WGS sequence"/>
</dbReference>
<accession>A0ABP4GS29</accession>
<protein>
    <recommendedName>
        <fullName evidence="1">N-acetyltransferase domain-containing protein</fullName>
    </recommendedName>
</protein>
<keyword evidence="3" id="KW-1185">Reference proteome</keyword>
<evidence type="ECO:0000313" key="2">
    <source>
        <dbReference type="EMBL" id="GAA1230787.1"/>
    </source>
</evidence>
<dbReference type="InterPro" id="IPR000182">
    <property type="entry name" value="GNAT_dom"/>
</dbReference>
<evidence type="ECO:0000313" key="3">
    <source>
        <dbReference type="Proteomes" id="UP001500037"/>
    </source>
</evidence>
<name>A0ABP4GS29_9ACTN</name>
<sequence>MVGVDIAGPWRDRLADHLRERLGGELVAAFVIDAPAGGLAACAIGVVHQGLPGPDHVGVFGQVQTVVTEQPFRRRGYGRAVTCALVEWLTGQGCTLLNLATSDAGRELYVSLGFTSNPCSMRLIARPYHRA</sequence>